<proteinExistence type="predicted"/>
<dbReference type="EMBL" id="CM042011">
    <property type="protein sequence ID" value="KAI3767054.1"/>
    <property type="molecule type" value="Genomic_DNA"/>
</dbReference>
<evidence type="ECO:0000313" key="1">
    <source>
        <dbReference type="EMBL" id="KAI3767054.1"/>
    </source>
</evidence>
<reference evidence="2" key="1">
    <citation type="journal article" date="2022" name="Mol. Ecol. Resour.">
        <title>The genomes of chicory, endive, great burdock and yacon provide insights into Asteraceae palaeo-polyploidization history and plant inulin production.</title>
        <authorList>
            <person name="Fan W."/>
            <person name="Wang S."/>
            <person name="Wang H."/>
            <person name="Wang A."/>
            <person name="Jiang F."/>
            <person name="Liu H."/>
            <person name="Zhao H."/>
            <person name="Xu D."/>
            <person name="Zhang Y."/>
        </authorList>
    </citation>
    <scope>NUCLEOTIDE SEQUENCE [LARGE SCALE GENOMIC DNA]</scope>
    <source>
        <strain evidence="2">cv. Punajuju</strain>
    </source>
</reference>
<keyword evidence="2" id="KW-1185">Reference proteome</keyword>
<protein>
    <submittedName>
        <fullName evidence="1">Uncharacterized protein</fullName>
    </submittedName>
</protein>
<accession>A0ACB9F738</accession>
<comment type="caution">
    <text evidence="1">The sequence shown here is derived from an EMBL/GenBank/DDBJ whole genome shotgun (WGS) entry which is preliminary data.</text>
</comment>
<evidence type="ECO:0000313" key="2">
    <source>
        <dbReference type="Proteomes" id="UP001055811"/>
    </source>
</evidence>
<reference evidence="1 2" key="2">
    <citation type="journal article" date="2022" name="Mol. Ecol. Resour.">
        <title>The genomes of chicory, endive, great burdock and yacon provide insights into Asteraceae paleo-polyploidization history and plant inulin production.</title>
        <authorList>
            <person name="Fan W."/>
            <person name="Wang S."/>
            <person name="Wang H."/>
            <person name="Wang A."/>
            <person name="Jiang F."/>
            <person name="Liu H."/>
            <person name="Zhao H."/>
            <person name="Xu D."/>
            <person name="Zhang Y."/>
        </authorList>
    </citation>
    <scope>NUCLEOTIDE SEQUENCE [LARGE SCALE GENOMIC DNA]</scope>
    <source>
        <strain evidence="2">cv. Punajuju</strain>
        <tissue evidence="1">Leaves</tissue>
    </source>
</reference>
<organism evidence="1 2">
    <name type="scientific">Cichorium intybus</name>
    <name type="common">Chicory</name>
    <dbReference type="NCBI Taxonomy" id="13427"/>
    <lineage>
        <taxon>Eukaryota</taxon>
        <taxon>Viridiplantae</taxon>
        <taxon>Streptophyta</taxon>
        <taxon>Embryophyta</taxon>
        <taxon>Tracheophyta</taxon>
        <taxon>Spermatophyta</taxon>
        <taxon>Magnoliopsida</taxon>
        <taxon>eudicotyledons</taxon>
        <taxon>Gunneridae</taxon>
        <taxon>Pentapetalae</taxon>
        <taxon>asterids</taxon>
        <taxon>campanulids</taxon>
        <taxon>Asterales</taxon>
        <taxon>Asteraceae</taxon>
        <taxon>Cichorioideae</taxon>
        <taxon>Cichorieae</taxon>
        <taxon>Cichoriinae</taxon>
        <taxon>Cichorium</taxon>
    </lineage>
</organism>
<sequence length="158" mass="17868">MEVFQFQRLSPIEVGSNANINLPVNGFVSYLIKVELLAAKNLIGANLNGMSDPYAIITCGEELNFSVYEPLVKINMSIYDWDIIWKSIVLGLVTIPVEKEGQTGALWHLLRNDISGTLHILWSDGSKLVVPMDILDRWFKKFQERAKPDPEYLKGFAL</sequence>
<dbReference type="Proteomes" id="UP001055811">
    <property type="component" value="Linkage Group LG03"/>
</dbReference>
<name>A0ACB9F738_CICIN</name>
<gene>
    <name evidence="1" type="ORF">L2E82_17135</name>
</gene>